<accession>A0ABV8LKK3</accession>
<dbReference type="EMBL" id="JBHSAY010000006">
    <property type="protein sequence ID" value="MFC4131143.1"/>
    <property type="molecule type" value="Genomic_DNA"/>
</dbReference>
<dbReference type="RefSeq" id="WP_253754392.1">
    <property type="nucleotide sequence ID" value="NZ_JAMZDZ010000001.1"/>
</dbReference>
<keyword evidence="2" id="KW-1185">Reference proteome</keyword>
<name>A0ABV8LKK3_9ACTN</name>
<reference evidence="2" key="1">
    <citation type="journal article" date="2019" name="Int. J. Syst. Evol. Microbiol.">
        <title>The Global Catalogue of Microorganisms (GCM) 10K type strain sequencing project: providing services to taxonomists for standard genome sequencing and annotation.</title>
        <authorList>
            <consortium name="The Broad Institute Genomics Platform"/>
            <consortium name="The Broad Institute Genome Sequencing Center for Infectious Disease"/>
            <person name="Wu L."/>
            <person name="Ma J."/>
        </authorList>
    </citation>
    <scope>NUCLEOTIDE SEQUENCE [LARGE SCALE GENOMIC DNA]</scope>
    <source>
        <strain evidence="2">CGMCC 4.7289</strain>
    </source>
</reference>
<dbReference type="Proteomes" id="UP001595816">
    <property type="component" value="Unassembled WGS sequence"/>
</dbReference>
<sequence>MGRGIAPAHRSLGVTRRSGEQLVTEIVAGPAYRRRSSEVRVTIDINGAAVMPTELHYFTDQVIRHRRLLTFVASRLGAQIRKPRDGSPRYAHTAGMGVFCAALPRRVRNREREYLEQSTAASFGFRTRSSVYFQLRGVASLEESDHAWAQVLELAIDLAAWRLGDAVLVFNREQILMRCTRAHGVVFDNWEAFAETPELAMIVARCPQRTLDQPLL</sequence>
<evidence type="ECO:0000313" key="2">
    <source>
        <dbReference type="Proteomes" id="UP001595816"/>
    </source>
</evidence>
<gene>
    <name evidence="1" type="ORF">ACFOZ4_11065</name>
</gene>
<proteinExistence type="predicted"/>
<protein>
    <submittedName>
        <fullName evidence="1">Uncharacterized protein</fullName>
    </submittedName>
</protein>
<evidence type="ECO:0000313" key="1">
    <source>
        <dbReference type="EMBL" id="MFC4131143.1"/>
    </source>
</evidence>
<organism evidence="1 2">
    <name type="scientific">Hamadaea flava</name>
    <dbReference type="NCBI Taxonomy" id="1742688"/>
    <lineage>
        <taxon>Bacteria</taxon>
        <taxon>Bacillati</taxon>
        <taxon>Actinomycetota</taxon>
        <taxon>Actinomycetes</taxon>
        <taxon>Micromonosporales</taxon>
        <taxon>Micromonosporaceae</taxon>
        <taxon>Hamadaea</taxon>
    </lineage>
</organism>
<comment type="caution">
    <text evidence="1">The sequence shown here is derived from an EMBL/GenBank/DDBJ whole genome shotgun (WGS) entry which is preliminary data.</text>
</comment>